<evidence type="ECO:0000313" key="3">
    <source>
        <dbReference type="Proteomes" id="UP001501747"/>
    </source>
</evidence>
<dbReference type="CDD" id="cd00093">
    <property type="entry name" value="HTH_XRE"/>
    <property type="match status" value="1"/>
</dbReference>
<feature type="domain" description="HTH cro/C1-type" evidence="1">
    <location>
        <begin position="34"/>
        <end position="88"/>
    </location>
</feature>
<dbReference type="EMBL" id="BAABAL010000019">
    <property type="protein sequence ID" value="GAA4024930.1"/>
    <property type="molecule type" value="Genomic_DNA"/>
</dbReference>
<dbReference type="Pfam" id="PF01381">
    <property type="entry name" value="HTH_3"/>
    <property type="match status" value="1"/>
</dbReference>
<dbReference type="RefSeq" id="WP_344881185.1">
    <property type="nucleotide sequence ID" value="NZ_BAABAL010000019.1"/>
</dbReference>
<evidence type="ECO:0000313" key="2">
    <source>
        <dbReference type="EMBL" id="GAA4024930.1"/>
    </source>
</evidence>
<sequence>MDDLGALLGFDERDPQQRLASELNEADYAWVEALVALRKKRGLSQTQLGELMGRSQSVVSDIESMSTDPRLSTLRRYAIAVQASVEHQVQDSVRIVNVPVELSQASTVEQAWTQRLRIKSSPTSTGFRNLGNAVKVANRV</sequence>
<proteinExistence type="predicted"/>
<evidence type="ECO:0000259" key="1">
    <source>
        <dbReference type="PROSITE" id="PS50943"/>
    </source>
</evidence>
<organism evidence="2 3">
    <name type="scientific">Allokutzneria multivorans</name>
    <dbReference type="NCBI Taxonomy" id="1142134"/>
    <lineage>
        <taxon>Bacteria</taxon>
        <taxon>Bacillati</taxon>
        <taxon>Actinomycetota</taxon>
        <taxon>Actinomycetes</taxon>
        <taxon>Pseudonocardiales</taxon>
        <taxon>Pseudonocardiaceae</taxon>
        <taxon>Allokutzneria</taxon>
    </lineage>
</organism>
<keyword evidence="3" id="KW-1185">Reference proteome</keyword>
<dbReference type="Gene3D" id="1.10.260.40">
    <property type="entry name" value="lambda repressor-like DNA-binding domains"/>
    <property type="match status" value="1"/>
</dbReference>
<name>A0ABP7TE02_9PSEU</name>
<dbReference type="PROSITE" id="PS50943">
    <property type="entry name" value="HTH_CROC1"/>
    <property type="match status" value="1"/>
</dbReference>
<dbReference type="SMART" id="SM00530">
    <property type="entry name" value="HTH_XRE"/>
    <property type="match status" value="1"/>
</dbReference>
<comment type="caution">
    <text evidence="2">The sequence shown here is derived from an EMBL/GenBank/DDBJ whole genome shotgun (WGS) entry which is preliminary data.</text>
</comment>
<dbReference type="InterPro" id="IPR010982">
    <property type="entry name" value="Lambda_DNA-bd_dom_sf"/>
</dbReference>
<dbReference type="InterPro" id="IPR001387">
    <property type="entry name" value="Cro/C1-type_HTH"/>
</dbReference>
<gene>
    <name evidence="2" type="ORF">GCM10022247_56710</name>
</gene>
<dbReference type="Proteomes" id="UP001501747">
    <property type="component" value="Unassembled WGS sequence"/>
</dbReference>
<reference evidence="3" key="1">
    <citation type="journal article" date="2019" name="Int. J. Syst. Evol. Microbiol.">
        <title>The Global Catalogue of Microorganisms (GCM) 10K type strain sequencing project: providing services to taxonomists for standard genome sequencing and annotation.</title>
        <authorList>
            <consortium name="The Broad Institute Genomics Platform"/>
            <consortium name="The Broad Institute Genome Sequencing Center for Infectious Disease"/>
            <person name="Wu L."/>
            <person name="Ma J."/>
        </authorList>
    </citation>
    <scope>NUCLEOTIDE SEQUENCE [LARGE SCALE GENOMIC DNA]</scope>
    <source>
        <strain evidence="3">JCM 17342</strain>
    </source>
</reference>
<dbReference type="SUPFAM" id="SSF47413">
    <property type="entry name" value="lambda repressor-like DNA-binding domains"/>
    <property type="match status" value="1"/>
</dbReference>
<accession>A0ABP7TE02</accession>
<protein>
    <recommendedName>
        <fullName evidence="1">HTH cro/C1-type domain-containing protein</fullName>
    </recommendedName>
</protein>